<accession>A0A6A6XFJ2</accession>
<evidence type="ECO:0000259" key="1">
    <source>
        <dbReference type="Pfam" id="PF13649"/>
    </source>
</evidence>
<dbReference type="OrthoDB" id="2013972at2759"/>
<dbReference type="Gene3D" id="3.40.50.150">
    <property type="entry name" value="Vaccinia Virus protein VP39"/>
    <property type="match status" value="1"/>
</dbReference>
<dbReference type="GO" id="GO:0032259">
    <property type="term" value="P:methylation"/>
    <property type="evidence" value="ECO:0007669"/>
    <property type="project" value="UniProtKB-KW"/>
</dbReference>
<dbReference type="Pfam" id="PF13649">
    <property type="entry name" value="Methyltransf_25"/>
    <property type="match status" value="1"/>
</dbReference>
<dbReference type="Proteomes" id="UP000799757">
    <property type="component" value="Unassembled WGS sequence"/>
</dbReference>
<proteinExistence type="predicted"/>
<evidence type="ECO:0000313" key="2">
    <source>
        <dbReference type="EMBL" id="KAF2795216.1"/>
    </source>
</evidence>
<gene>
    <name evidence="2" type="ORF">K505DRAFT_240358</name>
</gene>
<dbReference type="InterPro" id="IPR041698">
    <property type="entry name" value="Methyltransf_25"/>
</dbReference>
<dbReference type="SUPFAM" id="SSF53335">
    <property type="entry name" value="S-adenosyl-L-methionine-dependent methyltransferases"/>
    <property type="match status" value="1"/>
</dbReference>
<dbReference type="InterPro" id="IPR029063">
    <property type="entry name" value="SAM-dependent_MTases_sf"/>
</dbReference>
<name>A0A6A6XFJ2_9PLEO</name>
<evidence type="ECO:0000313" key="3">
    <source>
        <dbReference type="Proteomes" id="UP000799757"/>
    </source>
</evidence>
<keyword evidence="2" id="KW-0489">Methyltransferase</keyword>
<reference evidence="2" key="1">
    <citation type="journal article" date="2020" name="Stud. Mycol.">
        <title>101 Dothideomycetes genomes: a test case for predicting lifestyles and emergence of pathogens.</title>
        <authorList>
            <person name="Haridas S."/>
            <person name="Albert R."/>
            <person name="Binder M."/>
            <person name="Bloem J."/>
            <person name="Labutti K."/>
            <person name="Salamov A."/>
            <person name="Andreopoulos B."/>
            <person name="Baker S."/>
            <person name="Barry K."/>
            <person name="Bills G."/>
            <person name="Bluhm B."/>
            <person name="Cannon C."/>
            <person name="Castanera R."/>
            <person name="Culley D."/>
            <person name="Daum C."/>
            <person name="Ezra D."/>
            <person name="Gonzalez J."/>
            <person name="Henrissat B."/>
            <person name="Kuo A."/>
            <person name="Liang C."/>
            <person name="Lipzen A."/>
            <person name="Lutzoni F."/>
            <person name="Magnuson J."/>
            <person name="Mondo S."/>
            <person name="Nolan M."/>
            <person name="Ohm R."/>
            <person name="Pangilinan J."/>
            <person name="Park H.-J."/>
            <person name="Ramirez L."/>
            <person name="Alfaro M."/>
            <person name="Sun H."/>
            <person name="Tritt A."/>
            <person name="Yoshinaga Y."/>
            <person name="Zwiers L.-H."/>
            <person name="Turgeon B."/>
            <person name="Goodwin S."/>
            <person name="Spatafora J."/>
            <person name="Crous P."/>
            <person name="Grigoriev I."/>
        </authorList>
    </citation>
    <scope>NUCLEOTIDE SEQUENCE</scope>
    <source>
        <strain evidence="2">CBS 109.77</strain>
    </source>
</reference>
<keyword evidence="3" id="KW-1185">Reference proteome</keyword>
<dbReference type="GO" id="GO:0008168">
    <property type="term" value="F:methyltransferase activity"/>
    <property type="evidence" value="ECO:0007669"/>
    <property type="project" value="UniProtKB-KW"/>
</dbReference>
<sequence>MASSAADAKVHQKAWLDSSIAEKYKRGENATKPFADVLVQKSGLTKSEAEAGNYVLDIAAGTGAVEAAIYSALPEEKWDTLKVLGTDISGPMLEYLKARAETEGWKGVETAIVDGHDIKLPPNTYTHIFVNFGIFMLPPTALPTCLSLLRPEGFIGITTWSDLPWIPLVARAIARLPTPRPYCPTAAEIETKIYNGRAWNTPAYVAAQLREAGFEKVQTQEEVRDVEVGTPEQFMLPMAMPLAMVSTWWAEAEREKVLGDVQREMLEVVREDVERGDGRMRFSGILGMGWKGV</sequence>
<dbReference type="AlphaFoldDB" id="A0A6A6XFJ2"/>
<organism evidence="2 3">
    <name type="scientific">Melanomma pulvis-pyrius CBS 109.77</name>
    <dbReference type="NCBI Taxonomy" id="1314802"/>
    <lineage>
        <taxon>Eukaryota</taxon>
        <taxon>Fungi</taxon>
        <taxon>Dikarya</taxon>
        <taxon>Ascomycota</taxon>
        <taxon>Pezizomycotina</taxon>
        <taxon>Dothideomycetes</taxon>
        <taxon>Pleosporomycetidae</taxon>
        <taxon>Pleosporales</taxon>
        <taxon>Melanommataceae</taxon>
        <taxon>Melanomma</taxon>
    </lineage>
</organism>
<keyword evidence="2" id="KW-0808">Transferase</keyword>
<feature type="domain" description="Methyltransferase" evidence="1">
    <location>
        <begin position="55"/>
        <end position="153"/>
    </location>
</feature>
<protein>
    <submittedName>
        <fullName evidence="2">S-adenosyl-L-methionine-dependent methyltransferase</fullName>
    </submittedName>
</protein>
<dbReference type="EMBL" id="MU001865">
    <property type="protein sequence ID" value="KAF2795216.1"/>
    <property type="molecule type" value="Genomic_DNA"/>
</dbReference>
<dbReference type="CDD" id="cd02440">
    <property type="entry name" value="AdoMet_MTases"/>
    <property type="match status" value="1"/>
</dbReference>